<accession>A0A2P6QNC0</accession>
<keyword evidence="2" id="KW-1185">Reference proteome</keyword>
<comment type="caution">
    <text evidence="1">The sequence shown here is derived from an EMBL/GenBank/DDBJ whole genome shotgun (WGS) entry which is preliminary data.</text>
</comment>
<evidence type="ECO:0000313" key="1">
    <source>
        <dbReference type="EMBL" id="PRQ35682.1"/>
    </source>
</evidence>
<gene>
    <name evidence="1" type="ORF">RchiOBHm_Chr5g0082621</name>
</gene>
<protein>
    <submittedName>
        <fullName evidence="1">Uncharacterized protein</fullName>
    </submittedName>
</protein>
<evidence type="ECO:0000313" key="2">
    <source>
        <dbReference type="Proteomes" id="UP000238479"/>
    </source>
</evidence>
<organism evidence="1 2">
    <name type="scientific">Rosa chinensis</name>
    <name type="common">China rose</name>
    <dbReference type="NCBI Taxonomy" id="74649"/>
    <lineage>
        <taxon>Eukaryota</taxon>
        <taxon>Viridiplantae</taxon>
        <taxon>Streptophyta</taxon>
        <taxon>Embryophyta</taxon>
        <taxon>Tracheophyta</taxon>
        <taxon>Spermatophyta</taxon>
        <taxon>Magnoliopsida</taxon>
        <taxon>eudicotyledons</taxon>
        <taxon>Gunneridae</taxon>
        <taxon>Pentapetalae</taxon>
        <taxon>rosids</taxon>
        <taxon>fabids</taxon>
        <taxon>Rosales</taxon>
        <taxon>Rosaceae</taxon>
        <taxon>Rosoideae</taxon>
        <taxon>Rosoideae incertae sedis</taxon>
        <taxon>Rosa</taxon>
    </lineage>
</organism>
<dbReference type="Gramene" id="PRQ35682">
    <property type="protein sequence ID" value="PRQ35682"/>
    <property type="gene ID" value="RchiOBHm_Chr5g0082621"/>
</dbReference>
<proteinExistence type="predicted"/>
<dbReference type="AlphaFoldDB" id="A0A2P6QNC0"/>
<dbReference type="Proteomes" id="UP000238479">
    <property type="component" value="Chromosome 5"/>
</dbReference>
<dbReference type="EMBL" id="PDCK01000043">
    <property type="protein sequence ID" value="PRQ35682.1"/>
    <property type="molecule type" value="Genomic_DNA"/>
</dbReference>
<reference evidence="1 2" key="1">
    <citation type="journal article" date="2018" name="Nat. Genet.">
        <title>The Rosa genome provides new insights in the design of modern roses.</title>
        <authorList>
            <person name="Bendahmane M."/>
        </authorList>
    </citation>
    <scope>NUCLEOTIDE SEQUENCE [LARGE SCALE GENOMIC DNA]</scope>
    <source>
        <strain evidence="2">cv. Old Blush</strain>
    </source>
</reference>
<name>A0A2P6QNC0_ROSCH</name>
<sequence>MLTSLRLFLGQQGRTSCIPQPHLQLSSSPCLLCCYLYFLINVSVCNSRPSKSSTLDSPALMAFILFRIIFRSINVISLCNFFLL</sequence>